<reference evidence="2" key="1">
    <citation type="submission" date="2016-11" db="EMBL/GenBank/DDBJ databases">
        <authorList>
            <person name="Varghese N."/>
            <person name="Submissions S."/>
        </authorList>
    </citation>
    <scope>NUCLEOTIDE SEQUENCE [LARGE SCALE GENOMIC DNA]</scope>
    <source>
        <strain evidence="2">DSM 26134</strain>
    </source>
</reference>
<dbReference type="AlphaFoldDB" id="A0A1M6S1Z1"/>
<dbReference type="RefSeq" id="WP_073122961.1">
    <property type="nucleotide sequence ID" value="NZ_FRAA01000004.1"/>
</dbReference>
<dbReference type="STRING" id="156994.SAMN04488028_104377"/>
<sequence>MFKSTRNIFSKTLIAGVLLASFSCDEESGSDNKPDDSSDRLFTIAFADGSGSPSATYVQSHSDLSAETNITFKGFGFEVPSTRTARLFTSSDGNTMYSLDYGGGSIYKFENNGGQDYLQVDKTNIEFAMGTAYPRWTRLNDDNAMLHSIATEQVFDETSGDYVYTKAIARLLLVDLEDLGMSTNVEFEIPRSVADEATGDFVFRIDAPVVSGDKIYYGMGKRGVDPANPDETADAAYNTVETLVLDFPSLENPTILSTDMAGGATNGYRTTVAYSDEKDDVYQIITVPDNTKDTYILKITNGTYDESFDFNLSEKLGVNTISNGWFYVGDGIGYVPYANSDLGGTSDAVWSVARVDLYNGSAVKLNTPENLWLQQYQNSVAVDDKFYMALAPLAEEGFIYEFDISSESADALTPAAAIVSAADSYYIGIY</sequence>
<protein>
    <recommendedName>
        <fullName evidence="3">DUF4374 domain-containing protein</fullName>
    </recommendedName>
</protein>
<organism evidence="1 2">
    <name type="scientific">Reichenbachiella agariperforans</name>
    <dbReference type="NCBI Taxonomy" id="156994"/>
    <lineage>
        <taxon>Bacteria</taxon>
        <taxon>Pseudomonadati</taxon>
        <taxon>Bacteroidota</taxon>
        <taxon>Cytophagia</taxon>
        <taxon>Cytophagales</taxon>
        <taxon>Reichenbachiellaceae</taxon>
        <taxon>Reichenbachiella</taxon>
    </lineage>
</organism>
<keyword evidence="2" id="KW-1185">Reference proteome</keyword>
<accession>A0A1M6S1Z1</accession>
<evidence type="ECO:0000313" key="2">
    <source>
        <dbReference type="Proteomes" id="UP000184474"/>
    </source>
</evidence>
<dbReference type="PROSITE" id="PS51257">
    <property type="entry name" value="PROKAR_LIPOPROTEIN"/>
    <property type="match status" value="1"/>
</dbReference>
<gene>
    <name evidence="1" type="ORF">SAMN04488028_104377</name>
</gene>
<proteinExistence type="predicted"/>
<evidence type="ECO:0000313" key="1">
    <source>
        <dbReference type="EMBL" id="SHK38872.1"/>
    </source>
</evidence>
<dbReference type="EMBL" id="FRAA01000004">
    <property type="protein sequence ID" value="SHK38872.1"/>
    <property type="molecule type" value="Genomic_DNA"/>
</dbReference>
<name>A0A1M6S1Z1_REIAG</name>
<dbReference type="Proteomes" id="UP000184474">
    <property type="component" value="Unassembled WGS sequence"/>
</dbReference>
<evidence type="ECO:0008006" key="3">
    <source>
        <dbReference type="Google" id="ProtNLM"/>
    </source>
</evidence>